<evidence type="ECO:0000313" key="7">
    <source>
        <dbReference type="EMBL" id="RXK11922.1"/>
    </source>
</evidence>
<dbReference type="Pfam" id="PF00072">
    <property type="entry name" value="Response_reg"/>
    <property type="match status" value="1"/>
</dbReference>
<keyword evidence="2" id="KW-0145">Chemotaxis</keyword>
<dbReference type="Proteomes" id="UP000289718">
    <property type="component" value="Unassembled WGS sequence"/>
</dbReference>
<evidence type="ECO:0000256" key="2">
    <source>
        <dbReference type="ARBA" id="ARBA00022500"/>
    </source>
</evidence>
<feature type="modified residue" description="4-aspartylphosphate" evidence="5">
    <location>
        <position position="57"/>
    </location>
</feature>
<dbReference type="CDD" id="cd00156">
    <property type="entry name" value="REC"/>
    <property type="match status" value="1"/>
</dbReference>
<dbReference type="SMART" id="SM00448">
    <property type="entry name" value="REC"/>
    <property type="match status" value="1"/>
</dbReference>
<sequence length="125" mass="14432">MEEKVYKIAIVDDELEILSLLDRYLSKKDKYTVSTFSNPKVALDSCIRDDYDLILLDIMMPQLSGVEFLEQIKEKKAKQKVCMMTAYSTLDKVLKSHKEGAENYIMKPFSSLQALDEKIESILNK</sequence>
<evidence type="ECO:0000259" key="6">
    <source>
        <dbReference type="PROSITE" id="PS50110"/>
    </source>
</evidence>
<evidence type="ECO:0000256" key="5">
    <source>
        <dbReference type="PROSITE-ProRule" id="PRU00169"/>
    </source>
</evidence>
<dbReference type="OrthoDB" id="9800029at2"/>
<accession>A0A4Q1AR45</accession>
<evidence type="ECO:0000256" key="3">
    <source>
        <dbReference type="ARBA" id="ARBA00022553"/>
    </source>
</evidence>
<dbReference type="PANTHER" id="PTHR44591">
    <property type="entry name" value="STRESS RESPONSE REGULATOR PROTEIN 1"/>
    <property type="match status" value="1"/>
</dbReference>
<gene>
    <name evidence="7" type="ORF">CP965_12130</name>
</gene>
<dbReference type="RefSeq" id="WP_129062374.1">
    <property type="nucleotide sequence ID" value="NZ_NXIE01000005.1"/>
</dbReference>
<dbReference type="GO" id="GO:0097588">
    <property type="term" value="P:archaeal or bacterial-type flagellum-dependent cell motility"/>
    <property type="evidence" value="ECO:0007669"/>
    <property type="project" value="UniProtKB-KW"/>
</dbReference>
<evidence type="ECO:0000256" key="4">
    <source>
        <dbReference type="ARBA" id="ARBA00022779"/>
    </source>
</evidence>
<keyword evidence="8" id="KW-1185">Reference proteome</keyword>
<evidence type="ECO:0000256" key="1">
    <source>
        <dbReference type="ARBA" id="ARBA00001946"/>
    </source>
</evidence>
<comment type="cofactor">
    <cofactor evidence="1">
        <name>Mg(2+)</name>
        <dbReference type="ChEBI" id="CHEBI:18420"/>
    </cofactor>
</comment>
<dbReference type="InterPro" id="IPR011006">
    <property type="entry name" value="CheY-like_superfamily"/>
</dbReference>
<dbReference type="PROSITE" id="PS50110">
    <property type="entry name" value="RESPONSE_REGULATORY"/>
    <property type="match status" value="1"/>
</dbReference>
<keyword evidence="3 5" id="KW-0597">Phosphoprotein</keyword>
<dbReference type="Gene3D" id="3.40.50.2300">
    <property type="match status" value="1"/>
</dbReference>
<dbReference type="EMBL" id="NXIE01000005">
    <property type="protein sequence ID" value="RXK11922.1"/>
    <property type="molecule type" value="Genomic_DNA"/>
</dbReference>
<reference evidence="7 8" key="1">
    <citation type="submission" date="2017-09" db="EMBL/GenBank/DDBJ databases">
        <title>Genomics of the genus Arcobacter.</title>
        <authorList>
            <person name="Perez-Cataluna A."/>
            <person name="Figueras M.J."/>
            <person name="Salas-Masso N."/>
        </authorList>
    </citation>
    <scope>NUCLEOTIDE SEQUENCE [LARGE SCALE GENOMIC DNA]</scope>
    <source>
        <strain evidence="7 8">F156-34</strain>
    </source>
</reference>
<comment type="caution">
    <text evidence="7">The sequence shown here is derived from an EMBL/GenBank/DDBJ whole genome shotgun (WGS) entry which is preliminary data.</text>
</comment>
<dbReference type="InterPro" id="IPR001789">
    <property type="entry name" value="Sig_transdc_resp-reg_receiver"/>
</dbReference>
<dbReference type="InterPro" id="IPR050595">
    <property type="entry name" value="Bact_response_regulator"/>
</dbReference>
<protein>
    <submittedName>
        <fullName evidence="7">Response regulator</fullName>
    </submittedName>
</protein>
<dbReference type="PANTHER" id="PTHR44591:SF3">
    <property type="entry name" value="RESPONSE REGULATORY DOMAIN-CONTAINING PROTEIN"/>
    <property type="match status" value="1"/>
</dbReference>
<organism evidence="7 8">
    <name type="scientific">Halarcobacter mediterraneus</name>
    <dbReference type="NCBI Taxonomy" id="2023153"/>
    <lineage>
        <taxon>Bacteria</taxon>
        <taxon>Pseudomonadati</taxon>
        <taxon>Campylobacterota</taxon>
        <taxon>Epsilonproteobacteria</taxon>
        <taxon>Campylobacterales</taxon>
        <taxon>Arcobacteraceae</taxon>
        <taxon>Halarcobacter</taxon>
    </lineage>
</organism>
<dbReference type="GO" id="GO:0006935">
    <property type="term" value="P:chemotaxis"/>
    <property type="evidence" value="ECO:0007669"/>
    <property type="project" value="UniProtKB-KW"/>
</dbReference>
<dbReference type="GO" id="GO:0000160">
    <property type="term" value="P:phosphorelay signal transduction system"/>
    <property type="evidence" value="ECO:0007669"/>
    <property type="project" value="InterPro"/>
</dbReference>
<feature type="domain" description="Response regulatory" evidence="6">
    <location>
        <begin position="7"/>
        <end position="122"/>
    </location>
</feature>
<evidence type="ECO:0000313" key="8">
    <source>
        <dbReference type="Proteomes" id="UP000289718"/>
    </source>
</evidence>
<dbReference type="SUPFAM" id="SSF52172">
    <property type="entry name" value="CheY-like"/>
    <property type="match status" value="1"/>
</dbReference>
<proteinExistence type="predicted"/>
<name>A0A4Q1AR45_9BACT</name>
<dbReference type="AlphaFoldDB" id="A0A4Q1AR45"/>
<keyword evidence="4" id="KW-0283">Flagellar rotation</keyword>